<dbReference type="CDD" id="cd06171">
    <property type="entry name" value="Sigma70_r4"/>
    <property type="match status" value="1"/>
</dbReference>
<evidence type="ECO:0000256" key="3">
    <source>
        <dbReference type="ARBA" id="ARBA00023082"/>
    </source>
</evidence>
<dbReference type="Gene3D" id="1.10.10.10">
    <property type="entry name" value="Winged helix-like DNA-binding domain superfamily/Winged helix DNA-binding domain"/>
    <property type="match status" value="1"/>
</dbReference>
<reference evidence="6 7" key="1">
    <citation type="submission" date="2019-04" db="EMBL/GenBank/DDBJ databases">
        <title>Sphingobacterium olei sp. nov., isolated from oil-contaminated soil.</title>
        <authorList>
            <person name="Liu B."/>
        </authorList>
    </citation>
    <scope>NUCLEOTIDE SEQUENCE [LARGE SCALE GENOMIC DNA]</scope>
    <source>
        <strain evidence="6 7">HAL-9</strain>
    </source>
</reference>
<evidence type="ECO:0000256" key="4">
    <source>
        <dbReference type="ARBA" id="ARBA00023163"/>
    </source>
</evidence>
<evidence type="ECO:0000256" key="2">
    <source>
        <dbReference type="ARBA" id="ARBA00023015"/>
    </source>
</evidence>
<dbReference type="InterPro" id="IPR013249">
    <property type="entry name" value="RNA_pol_sigma70_r4_t2"/>
</dbReference>
<dbReference type="SUPFAM" id="SSF88946">
    <property type="entry name" value="Sigma2 domain of RNA polymerase sigma factors"/>
    <property type="match status" value="1"/>
</dbReference>
<evidence type="ECO:0000259" key="5">
    <source>
        <dbReference type="Pfam" id="PF08281"/>
    </source>
</evidence>
<dbReference type="GO" id="GO:0003677">
    <property type="term" value="F:DNA binding"/>
    <property type="evidence" value="ECO:0007669"/>
    <property type="project" value="InterPro"/>
</dbReference>
<keyword evidence="2" id="KW-0805">Transcription regulation</keyword>
<feature type="domain" description="RNA polymerase sigma factor 70 region 4 type 2" evidence="5">
    <location>
        <begin position="130"/>
        <end position="176"/>
    </location>
</feature>
<sequence length="199" mass="23695">MQINSDRAIQENEQWESLRRGDESALQTLYMSYHKHLLHYGLRYTTDRELLKDSINNTFLYLWEKRDSLSAAKHVGNYIFRSYQRRLERDLKKHKDFEGSSSTQEGNDFYESDEVSFILRQEENIRIKTLKNAILKLPKRQRELIALRYYEGLSYDEIAAKTQLTKRAVYNQIHTAINSLKANTRLQNLKHILSIIAFF</sequence>
<dbReference type="Gene3D" id="1.10.1740.10">
    <property type="match status" value="1"/>
</dbReference>
<evidence type="ECO:0000256" key="1">
    <source>
        <dbReference type="ARBA" id="ARBA00010641"/>
    </source>
</evidence>
<accession>A0A4U0NK97</accession>
<dbReference type="InterPro" id="IPR039425">
    <property type="entry name" value="RNA_pol_sigma-70-like"/>
</dbReference>
<evidence type="ECO:0000313" key="7">
    <source>
        <dbReference type="Proteomes" id="UP000306808"/>
    </source>
</evidence>
<comment type="caution">
    <text evidence="6">The sequence shown here is derived from an EMBL/GenBank/DDBJ whole genome shotgun (WGS) entry which is preliminary data.</text>
</comment>
<keyword evidence="3" id="KW-0731">Sigma factor</keyword>
<dbReference type="EMBL" id="SUME01000006">
    <property type="protein sequence ID" value="TJZ54769.1"/>
    <property type="molecule type" value="Genomic_DNA"/>
</dbReference>
<keyword evidence="7" id="KW-1185">Reference proteome</keyword>
<dbReference type="Proteomes" id="UP000306808">
    <property type="component" value="Unassembled WGS sequence"/>
</dbReference>
<dbReference type="PANTHER" id="PTHR43133">
    <property type="entry name" value="RNA POLYMERASE ECF-TYPE SIGMA FACTO"/>
    <property type="match status" value="1"/>
</dbReference>
<protein>
    <submittedName>
        <fullName evidence="6">Sigma-70 family RNA polymerase sigma factor</fullName>
    </submittedName>
</protein>
<dbReference type="AlphaFoldDB" id="A0A4U0NK97"/>
<organism evidence="6 7">
    <name type="scientific">Sphingobacterium olei</name>
    <dbReference type="NCBI Taxonomy" id="2571155"/>
    <lineage>
        <taxon>Bacteria</taxon>
        <taxon>Pseudomonadati</taxon>
        <taxon>Bacteroidota</taxon>
        <taxon>Sphingobacteriia</taxon>
        <taxon>Sphingobacteriales</taxon>
        <taxon>Sphingobacteriaceae</taxon>
        <taxon>Sphingobacterium</taxon>
    </lineage>
</organism>
<comment type="similarity">
    <text evidence="1">Belongs to the sigma-70 factor family. ECF subfamily.</text>
</comment>
<dbReference type="OrthoDB" id="9150024at2"/>
<gene>
    <name evidence="6" type="ORF">FAZ15_14910</name>
</gene>
<dbReference type="GO" id="GO:0016987">
    <property type="term" value="F:sigma factor activity"/>
    <property type="evidence" value="ECO:0007669"/>
    <property type="project" value="UniProtKB-KW"/>
</dbReference>
<proteinExistence type="inferred from homology"/>
<dbReference type="GO" id="GO:0006352">
    <property type="term" value="P:DNA-templated transcription initiation"/>
    <property type="evidence" value="ECO:0007669"/>
    <property type="project" value="InterPro"/>
</dbReference>
<dbReference type="InterPro" id="IPR013325">
    <property type="entry name" value="RNA_pol_sigma_r2"/>
</dbReference>
<dbReference type="RefSeq" id="WP_136902129.1">
    <property type="nucleotide sequence ID" value="NZ_SUME01000006.1"/>
</dbReference>
<dbReference type="InterPro" id="IPR036388">
    <property type="entry name" value="WH-like_DNA-bd_sf"/>
</dbReference>
<dbReference type="PANTHER" id="PTHR43133:SF46">
    <property type="entry name" value="RNA POLYMERASE SIGMA-70 FACTOR ECF SUBFAMILY"/>
    <property type="match status" value="1"/>
</dbReference>
<keyword evidence="4" id="KW-0804">Transcription</keyword>
<dbReference type="Pfam" id="PF08281">
    <property type="entry name" value="Sigma70_r4_2"/>
    <property type="match status" value="1"/>
</dbReference>
<dbReference type="NCBIfam" id="TIGR02937">
    <property type="entry name" value="sigma70-ECF"/>
    <property type="match status" value="1"/>
</dbReference>
<name>A0A4U0NK97_9SPHI</name>
<dbReference type="SUPFAM" id="SSF88659">
    <property type="entry name" value="Sigma3 and sigma4 domains of RNA polymerase sigma factors"/>
    <property type="match status" value="1"/>
</dbReference>
<dbReference type="InterPro" id="IPR013324">
    <property type="entry name" value="RNA_pol_sigma_r3/r4-like"/>
</dbReference>
<dbReference type="InterPro" id="IPR014284">
    <property type="entry name" value="RNA_pol_sigma-70_dom"/>
</dbReference>
<evidence type="ECO:0000313" key="6">
    <source>
        <dbReference type="EMBL" id="TJZ54769.1"/>
    </source>
</evidence>